<comment type="caution">
    <text evidence="1">The sequence shown here is derived from an EMBL/GenBank/DDBJ whole genome shotgun (WGS) entry which is preliminary data.</text>
</comment>
<organism evidence="1 2">
    <name type="scientific">Streptomyces cupreus</name>
    <dbReference type="NCBI Taxonomy" id="2759956"/>
    <lineage>
        <taxon>Bacteria</taxon>
        <taxon>Bacillati</taxon>
        <taxon>Actinomycetota</taxon>
        <taxon>Actinomycetes</taxon>
        <taxon>Kitasatosporales</taxon>
        <taxon>Streptomycetaceae</taxon>
        <taxon>Streptomyces</taxon>
    </lineage>
</organism>
<dbReference type="RefSeq" id="WP_186283027.1">
    <property type="nucleotide sequence ID" value="NZ_JACMSF010000015.1"/>
</dbReference>
<reference evidence="1 2" key="1">
    <citation type="submission" date="2020-08" db="EMBL/GenBank/DDBJ databases">
        <title>Streptomyces sp. PSKA01 genome sequencing and assembly.</title>
        <authorList>
            <person name="Mandal S."/>
            <person name="Maiti P.K."/>
            <person name="Das P."/>
        </authorList>
    </citation>
    <scope>NUCLEOTIDE SEQUENCE [LARGE SCALE GENOMIC DNA]</scope>
    <source>
        <strain evidence="1 2">PSKA01</strain>
    </source>
</reference>
<protein>
    <submittedName>
        <fullName evidence="1">Uncharacterized protein</fullName>
    </submittedName>
</protein>
<dbReference type="Proteomes" id="UP000584670">
    <property type="component" value="Unassembled WGS sequence"/>
</dbReference>
<gene>
    <name evidence="1" type="ORF">H4N64_16290</name>
</gene>
<dbReference type="EMBL" id="JACMSF010000015">
    <property type="protein sequence ID" value="MBC2903139.1"/>
    <property type="molecule type" value="Genomic_DNA"/>
</dbReference>
<proteinExistence type="predicted"/>
<accession>A0A7X1J3T8</accession>
<evidence type="ECO:0000313" key="1">
    <source>
        <dbReference type="EMBL" id="MBC2903139.1"/>
    </source>
</evidence>
<sequence>MGQPFRPNDPRMPVEAYQTFSVKSRPDRAVKTVCERVGCKQWRHGWESLIDESTQLGRDQAAWIRTQSRRTFREQRNAVGLTVFRFEPYQRCFQDHQTMPEKYVVRGGDWRGVVGKVRVHQRPEDWVEHVQQHMGLLLDERNKG</sequence>
<name>A0A7X1J3T8_9ACTN</name>
<evidence type="ECO:0000313" key="2">
    <source>
        <dbReference type="Proteomes" id="UP000584670"/>
    </source>
</evidence>
<keyword evidence="2" id="KW-1185">Reference proteome</keyword>
<dbReference type="AlphaFoldDB" id="A0A7X1J3T8"/>